<dbReference type="GO" id="GO:0031267">
    <property type="term" value="F:small GTPase binding"/>
    <property type="evidence" value="ECO:0007669"/>
    <property type="project" value="TreeGrafter"/>
</dbReference>
<keyword evidence="5" id="KW-0732">Signal</keyword>
<evidence type="ECO:0000313" key="7">
    <source>
        <dbReference type="Proteomes" id="UP001230188"/>
    </source>
</evidence>
<dbReference type="EMBL" id="JAQMWT010000546">
    <property type="protein sequence ID" value="KAJ8599763.1"/>
    <property type="molecule type" value="Genomic_DNA"/>
</dbReference>
<proteinExistence type="predicted"/>
<dbReference type="PANTHER" id="PTHR24113">
    <property type="entry name" value="RAN GTPASE-ACTIVATING PROTEIN 1"/>
    <property type="match status" value="1"/>
</dbReference>
<dbReference type="GO" id="GO:0005634">
    <property type="term" value="C:nucleus"/>
    <property type="evidence" value="ECO:0007669"/>
    <property type="project" value="TreeGrafter"/>
</dbReference>
<keyword evidence="2" id="KW-0433">Leucine-rich repeat</keyword>
<comment type="caution">
    <text evidence="6">The sequence shown here is derived from an EMBL/GenBank/DDBJ whole genome shotgun (WGS) entry which is preliminary data.</text>
</comment>
<evidence type="ECO:0000256" key="2">
    <source>
        <dbReference type="ARBA" id="ARBA00022614"/>
    </source>
</evidence>
<evidence type="ECO:0000256" key="4">
    <source>
        <dbReference type="SAM" id="MobiDB-lite"/>
    </source>
</evidence>
<reference evidence="6" key="1">
    <citation type="submission" date="2023-01" db="EMBL/GenBank/DDBJ databases">
        <title>Metagenome sequencing of chrysophaentin producing Chrysophaeum taylorii.</title>
        <authorList>
            <person name="Davison J."/>
            <person name="Bewley C."/>
        </authorList>
    </citation>
    <scope>NUCLEOTIDE SEQUENCE</scope>
    <source>
        <strain evidence="6">NIES-1699</strain>
    </source>
</reference>
<keyword evidence="1" id="KW-0343">GTPase activation</keyword>
<dbReference type="Proteomes" id="UP001230188">
    <property type="component" value="Unassembled WGS sequence"/>
</dbReference>
<dbReference type="GO" id="GO:0005096">
    <property type="term" value="F:GTPase activator activity"/>
    <property type="evidence" value="ECO:0007669"/>
    <property type="project" value="UniProtKB-KW"/>
</dbReference>
<dbReference type="Gene3D" id="3.80.10.10">
    <property type="entry name" value="Ribonuclease Inhibitor"/>
    <property type="match status" value="1"/>
</dbReference>
<dbReference type="GO" id="GO:0048471">
    <property type="term" value="C:perinuclear region of cytoplasm"/>
    <property type="evidence" value="ECO:0007669"/>
    <property type="project" value="TreeGrafter"/>
</dbReference>
<dbReference type="GO" id="GO:0006913">
    <property type="term" value="P:nucleocytoplasmic transport"/>
    <property type="evidence" value="ECO:0007669"/>
    <property type="project" value="TreeGrafter"/>
</dbReference>
<evidence type="ECO:0000256" key="1">
    <source>
        <dbReference type="ARBA" id="ARBA00022468"/>
    </source>
</evidence>
<feature type="compositionally biased region" description="Basic and acidic residues" evidence="4">
    <location>
        <begin position="767"/>
        <end position="786"/>
    </location>
</feature>
<dbReference type="GO" id="GO:0005829">
    <property type="term" value="C:cytosol"/>
    <property type="evidence" value="ECO:0007669"/>
    <property type="project" value="TreeGrafter"/>
</dbReference>
<gene>
    <name evidence="6" type="ORF">CTAYLR_003408</name>
</gene>
<keyword evidence="7" id="KW-1185">Reference proteome</keyword>
<dbReference type="InterPro" id="IPR032675">
    <property type="entry name" value="LRR_dom_sf"/>
</dbReference>
<organism evidence="6 7">
    <name type="scientific">Chrysophaeum taylorii</name>
    <dbReference type="NCBI Taxonomy" id="2483200"/>
    <lineage>
        <taxon>Eukaryota</taxon>
        <taxon>Sar</taxon>
        <taxon>Stramenopiles</taxon>
        <taxon>Ochrophyta</taxon>
        <taxon>Pelagophyceae</taxon>
        <taxon>Pelagomonadales</taxon>
        <taxon>Pelagomonadaceae</taxon>
        <taxon>Chrysophaeum</taxon>
    </lineage>
</organism>
<name>A0AAD7U7X4_9STRA</name>
<feature type="chain" id="PRO_5042198821" evidence="5">
    <location>
        <begin position="24"/>
        <end position="867"/>
    </location>
</feature>
<protein>
    <submittedName>
        <fullName evidence="6">Uncharacterized protein</fullName>
    </submittedName>
</protein>
<evidence type="ECO:0000313" key="6">
    <source>
        <dbReference type="EMBL" id="KAJ8599763.1"/>
    </source>
</evidence>
<feature type="region of interest" description="Disordered" evidence="4">
    <location>
        <begin position="758"/>
        <end position="791"/>
    </location>
</feature>
<feature type="signal peptide" evidence="5">
    <location>
        <begin position="1"/>
        <end position="23"/>
    </location>
</feature>
<dbReference type="PANTHER" id="PTHR24113:SF12">
    <property type="entry name" value="RAN GTPASE-ACTIVATING PROTEIN 1"/>
    <property type="match status" value="1"/>
</dbReference>
<evidence type="ECO:0000256" key="5">
    <source>
        <dbReference type="SAM" id="SignalP"/>
    </source>
</evidence>
<evidence type="ECO:0000256" key="3">
    <source>
        <dbReference type="ARBA" id="ARBA00022737"/>
    </source>
</evidence>
<sequence length="867" mass="96666">MSHSHIGELGGLALGVALGACHTLECLDLSFNVIQSGGEAILWNATSLKYLDLSFGSLNDSAADALAHLVCFGHQLEHLNCASNRLGEASGLLVAAALRVGCRCASLASLHLGFQRLGERASLELVRAIAKRTSITTLGVENTTIAGGEQPVIDAAEHATQQRGKPAQVAAEHPQRSVPVPATMVERVESSSGRTLESRKWTLRNSVWKLRPKEADCKAFYDTRAFLDTTAASDLDRSKVLQLLRGNRDEYARVTAVMQRFFGELQLIHRYFSALGEGWPFSIQWNEWRDFVTVCGVTYGQQCNLEELDIVFIAANIPPAGVKETADKVLTRCEFLEAVVRAAIKRYDLLTPAEAVQRLLEREVIPKAREQRVLELGDEYRRKRLYKPGVGILLEKYAKLIDALWTKSRRRLSVISTTSTEIGGGTATRRKHSFTEQGNQFQALAYDDRLLNIDTWLRMVEQTVYEVTTFTQLSARIAYVMSKPTVQQSERRTQAATSATDEHVYLTRTDFNEVLCRSADALIPSSWSVPLDKKLPHLLALFAKHHDITKLFIALGGERDVAIDPWGTTTQVTEEDSASYLDDIQLLRARDLEIRREKALADAEARLCAELRRSTLSMTFQTPSPRPASKERRREQRRKLLSTIKTHVSGWRAACAVFSVSSSSTSPGLHLLLEVRVFLFEPRRTLVMLVESRDLEIVATKIGSIDEVNLAEALVKRLRVQTGVLPRDLSLSVDDSDVMPYTSSMSVCDVQYLRPAEKSSGVTPDAQARDVPDKDTRTDDAVERQRHPGTSHDIIPYEGDQFWHRARLEFARGRIQDLLAKVCEDEGSKISHFDLLAMDYIDLPLSPTNDTLTALSLFERGTPVVAA</sequence>
<keyword evidence="3" id="KW-0677">Repeat</keyword>
<dbReference type="AlphaFoldDB" id="A0AAD7U7X4"/>
<accession>A0AAD7U7X4</accession>
<dbReference type="InterPro" id="IPR027038">
    <property type="entry name" value="RanGap"/>
</dbReference>
<dbReference type="SUPFAM" id="SSF52047">
    <property type="entry name" value="RNI-like"/>
    <property type="match status" value="1"/>
</dbReference>